<proteinExistence type="predicted"/>
<comment type="caution">
    <text evidence="2">The sequence shown here is derived from an EMBL/GenBank/DDBJ whole genome shotgun (WGS) entry which is preliminary data.</text>
</comment>
<accession>A0A7M3MJU2</accession>
<dbReference type="InterPro" id="IPR029063">
    <property type="entry name" value="SAM-dependent_MTases_sf"/>
</dbReference>
<evidence type="ECO:0008006" key="4">
    <source>
        <dbReference type="Google" id="ProtNLM"/>
    </source>
</evidence>
<evidence type="ECO:0000256" key="1">
    <source>
        <dbReference type="SAM" id="MobiDB-lite"/>
    </source>
</evidence>
<feature type="region of interest" description="Disordered" evidence="1">
    <location>
        <begin position="1"/>
        <end position="23"/>
    </location>
</feature>
<reference evidence="2 3" key="1">
    <citation type="submission" date="2018-06" db="EMBL/GenBank/DDBJ databases">
        <title>Complete genome of Desulfovibrio indonesiensis P37SLT.</title>
        <authorList>
            <person name="Crispim J.S."/>
            <person name="Vidigal P.M.P."/>
            <person name="Silva L.C.F."/>
            <person name="Laguardia C.N."/>
            <person name="Araujo L.C."/>
            <person name="Dias R.S."/>
            <person name="Sousa M.P."/>
            <person name="Paula S.O."/>
            <person name="Silva C."/>
        </authorList>
    </citation>
    <scope>NUCLEOTIDE SEQUENCE [LARGE SCALE GENOMIC DNA]</scope>
    <source>
        <strain evidence="2 3">P37SLT</strain>
    </source>
</reference>
<organism evidence="2 3">
    <name type="scientific">Oceanidesulfovibrio indonesiensis</name>
    <dbReference type="NCBI Taxonomy" id="54767"/>
    <lineage>
        <taxon>Bacteria</taxon>
        <taxon>Pseudomonadati</taxon>
        <taxon>Thermodesulfobacteriota</taxon>
        <taxon>Desulfovibrionia</taxon>
        <taxon>Desulfovibrionales</taxon>
        <taxon>Desulfovibrionaceae</taxon>
        <taxon>Oceanidesulfovibrio</taxon>
    </lineage>
</organism>
<sequence length="542" mass="59903">MSQARFRMPPQPLGRTDDDRPQRVHQPLALHAVGLRVRISAGAWIRTTVGRQVAFCRVDASACHELKIVQGDDRARMTSRQKREQFVPLRGGMRMHHAPFGQGLFQARRPGPPDQRRLPFPALGNLEGARRIPARGRELGVEHVRHAGGAATMLKQCMMDDRFAHGYCGVPHPCRWRNERCGGWLFPETAARRTEPAWRRSGPLPHAAASCYTGATMQRTTRTFLRRLAPALDTLLAPLGLAGGWWLGIARQIGLTRLPLNRAILSRLGIHPLRRHFYEPYPPESIPHGVRDLPGVDLDEQGQLAILAELEPFAAEIEAIAARPPAKRVYSFDNDSFGPGDAEMLYAILRARKPRTLLELGSGMSTLMALEARRANESERSGSGHRHIVVDPFPKPWLASLGVEVRPNKAENEDPSALAGLLEPGDVLFIDSSHVVRPAGDVLAGYLAVIPRLAPGVLVHAHDIFTPREYPAAWLVDQRRLWTEQYLLEALLSGGDSLRVLAAVNHLRHAHTAALAAACPVLGHYIAKGWAVEPGSFWMVTS</sequence>
<dbReference type="Proteomes" id="UP000448292">
    <property type="component" value="Unassembled WGS sequence"/>
</dbReference>
<dbReference type="EMBL" id="QMIE01000001">
    <property type="protein sequence ID" value="TVM20064.1"/>
    <property type="molecule type" value="Genomic_DNA"/>
</dbReference>
<keyword evidence="3" id="KW-1185">Reference proteome</keyword>
<dbReference type="Gene3D" id="3.40.50.150">
    <property type="entry name" value="Vaccinia Virus protein VP39"/>
    <property type="match status" value="1"/>
</dbReference>
<gene>
    <name evidence="2" type="ORF">DPQ33_02005</name>
</gene>
<protein>
    <recommendedName>
        <fullName evidence="4">Class I SAM-dependent methyltransferase</fullName>
    </recommendedName>
</protein>
<evidence type="ECO:0000313" key="2">
    <source>
        <dbReference type="EMBL" id="TVM20064.1"/>
    </source>
</evidence>
<name>A0A7M3MJU2_9BACT</name>
<dbReference type="AlphaFoldDB" id="A0A7M3MJU2"/>
<dbReference type="SUPFAM" id="SSF53335">
    <property type="entry name" value="S-adenosyl-L-methionine-dependent methyltransferases"/>
    <property type="match status" value="1"/>
</dbReference>
<dbReference type="Pfam" id="PF13578">
    <property type="entry name" value="Methyltransf_24"/>
    <property type="match status" value="1"/>
</dbReference>
<evidence type="ECO:0000313" key="3">
    <source>
        <dbReference type="Proteomes" id="UP000448292"/>
    </source>
</evidence>